<keyword evidence="3 8" id="KW-0813">Transport</keyword>
<protein>
    <submittedName>
        <fullName evidence="10">Xanthine/uracil/vitamin C permease</fullName>
    </submittedName>
</protein>
<dbReference type="InterPro" id="IPR026033">
    <property type="entry name" value="Azg-like_bact_archaea"/>
</dbReference>
<organism evidence="10 11">
    <name type="scientific">Aminomonas paucivorans DSM 12260</name>
    <dbReference type="NCBI Taxonomy" id="584708"/>
    <lineage>
        <taxon>Bacteria</taxon>
        <taxon>Thermotogati</taxon>
        <taxon>Synergistota</taxon>
        <taxon>Synergistia</taxon>
        <taxon>Synergistales</taxon>
        <taxon>Synergistaceae</taxon>
        <taxon>Aminomonas</taxon>
    </lineage>
</organism>
<keyword evidence="5 8" id="KW-0812">Transmembrane</keyword>
<dbReference type="STRING" id="584708.Apau_1996"/>
<comment type="subcellular location">
    <subcellularLocation>
        <location evidence="1 8">Cell membrane</location>
        <topology evidence="1 8">Multi-pass membrane protein</topology>
    </subcellularLocation>
</comment>
<dbReference type="PANTHER" id="PTHR43337:SF1">
    <property type="entry name" value="XANTHINE_URACIL PERMEASE C887.17-RELATED"/>
    <property type="match status" value="1"/>
</dbReference>
<sequence>MEWLEKRFHLRERGTDVRTEALAGATTFMTMAYIIFVNPGILSKAGMPFGPVMVATCLASALASLLMAFLANYPIALAPGMGLNAFFAFTVVLGMGVSWQVALAAVFLEGILFILLTLTRLREAVVNTIPLSLKLGISGGIGLFIAFIGLQGAGIIVKNDAVLVGLTSFRGNLPAVLALCGLLLMVTLEHYRVRGGILLGILAVTLAAIPLGVAKMPQGVFSLPPSLGPVFLKMDFSQIATSGFWVILFTFFFVDFFDTVGTLVGVASRGGLLDERGRLPQAREALMADAVGTVAGAALGTSTVTSYVESASGVEQGGRTGLTALVVAGLFLLAMFLNPLVSAVPPCATAPALILVGVYMMTGIRGMEMEDWTETVPAMLAFFMMPFAYSIAVGIEAGIVSFVALKLLAGKGKELNGVLVGLAVLFVAARVFGLH</sequence>
<proteinExistence type="inferred from homology"/>
<dbReference type="AlphaFoldDB" id="E3CX61"/>
<evidence type="ECO:0000313" key="11">
    <source>
        <dbReference type="Proteomes" id="UP000005096"/>
    </source>
</evidence>
<evidence type="ECO:0000256" key="9">
    <source>
        <dbReference type="SAM" id="Phobius"/>
    </source>
</evidence>
<dbReference type="Proteomes" id="UP000005096">
    <property type="component" value="Chromosome"/>
</dbReference>
<feature type="transmembrane region" description="Helical" evidence="9">
    <location>
        <begin position="320"/>
        <end position="341"/>
    </location>
</feature>
<dbReference type="InterPro" id="IPR006043">
    <property type="entry name" value="NCS2"/>
</dbReference>
<feature type="transmembrane region" description="Helical" evidence="9">
    <location>
        <begin position="244"/>
        <end position="266"/>
    </location>
</feature>
<dbReference type="GO" id="GO:0005886">
    <property type="term" value="C:plasma membrane"/>
    <property type="evidence" value="ECO:0007669"/>
    <property type="project" value="UniProtKB-SubCell"/>
</dbReference>
<comment type="similarity">
    <text evidence="2 8">Belongs to the nucleobase:cation symporter-2 (NCS2) (TC 2.A.40) family. Azg-like subfamily.</text>
</comment>
<feature type="transmembrane region" description="Helical" evidence="9">
    <location>
        <begin position="387"/>
        <end position="408"/>
    </location>
</feature>
<feature type="transmembrane region" description="Helical" evidence="9">
    <location>
        <begin position="101"/>
        <end position="121"/>
    </location>
</feature>
<feature type="transmembrane region" description="Helical" evidence="9">
    <location>
        <begin position="133"/>
        <end position="157"/>
    </location>
</feature>
<feature type="transmembrane region" description="Helical" evidence="9">
    <location>
        <begin position="348"/>
        <end position="367"/>
    </location>
</feature>
<dbReference type="OrthoDB" id="9808458at2"/>
<evidence type="ECO:0000256" key="5">
    <source>
        <dbReference type="ARBA" id="ARBA00022692"/>
    </source>
</evidence>
<accession>E3CX61</accession>
<dbReference type="Pfam" id="PF00860">
    <property type="entry name" value="Xan_ur_permease"/>
    <property type="match status" value="1"/>
</dbReference>
<dbReference type="InterPro" id="IPR045018">
    <property type="entry name" value="Azg-like"/>
</dbReference>
<evidence type="ECO:0000256" key="1">
    <source>
        <dbReference type="ARBA" id="ARBA00004651"/>
    </source>
</evidence>
<feature type="transmembrane region" description="Helical" evidence="9">
    <location>
        <begin position="415"/>
        <end position="433"/>
    </location>
</feature>
<evidence type="ECO:0000256" key="7">
    <source>
        <dbReference type="ARBA" id="ARBA00023136"/>
    </source>
</evidence>
<evidence type="ECO:0000256" key="4">
    <source>
        <dbReference type="ARBA" id="ARBA00022475"/>
    </source>
</evidence>
<keyword evidence="11" id="KW-1185">Reference proteome</keyword>
<dbReference type="PaxDb" id="584708-Apau_1996"/>
<feature type="transmembrane region" description="Helical" evidence="9">
    <location>
        <begin position="21"/>
        <end position="42"/>
    </location>
</feature>
<name>E3CX61_9BACT</name>
<dbReference type="HOGENOM" id="CLU_024508_0_1_0"/>
<reference evidence="10 11" key="1">
    <citation type="journal article" date="2010" name="Stand. Genomic Sci.">
        <title>Non-contiguous finished genome sequence of Aminomonas paucivorans type strain (GLU-3).</title>
        <authorList>
            <person name="Pitluck S."/>
            <person name="Yasawong M."/>
            <person name="Held B."/>
            <person name="Lapidus A."/>
            <person name="Nolan M."/>
            <person name="Copeland A."/>
            <person name="Lucas S."/>
            <person name="Del Rio T.G."/>
            <person name="Tice H."/>
            <person name="Cheng J.F."/>
            <person name="Chertkov O."/>
            <person name="Goodwin L."/>
            <person name="Tapia R."/>
            <person name="Han C."/>
            <person name="Liolios K."/>
            <person name="Ivanova N."/>
            <person name="Mavromatis K."/>
            <person name="Ovchinnikova G."/>
            <person name="Pati A."/>
            <person name="Chen A."/>
            <person name="Palaniappan K."/>
            <person name="Land M."/>
            <person name="Hauser L."/>
            <person name="Chang Y.J."/>
            <person name="Jeffries C.D."/>
            <person name="Pukall R."/>
            <person name="Spring S."/>
            <person name="Rohde M."/>
            <person name="Sikorski J."/>
            <person name="Goker M."/>
            <person name="Woyke T."/>
            <person name="Bristow J."/>
            <person name="Eisen J.A."/>
            <person name="Markowitz V."/>
            <person name="Hugenholtz P."/>
            <person name="Kyrpides N.C."/>
            <person name="Klenk H.P."/>
        </authorList>
    </citation>
    <scope>NUCLEOTIDE SEQUENCE [LARGE SCALE GENOMIC DNA]</scope>
    <source>
        <strain evidence="10 11">DSM 12260</strain>
    </source>
</reference>
<keyword evidence="7 8" id="KW-0472">Membrane</keyword>
<dbReference type="PANTHER" id="PTHR43337">
    <property type="entry name" value="XANTHINE/URACIL PERMEASE C887.17-RELATED"/>
    <property type="match status" value="1"/>
</dbReference>
<evidence type="ECO:0000256" key="2">
    <source>
        <dbReference type="ARBA" id="ARBA00005697"/>
    </source>
</evidence>
<keyword evidence="6 8" id="KW-1133">Transmembrane helix</keyword>
<evidence type="ECO:0000256" key="6">
    <source>
        <dbReference type="ARBA" id="ARBA00022989"/>
    </source>
</evidence>
<dbReference type="eggNOG" id="COG2252">
    <property type="taxonomic scope" value="Bacteria"/>
</dbReference>
<evidence type="ECO:0000313" key="10">
    <source>
        <dbReference type="EMBL" id="EFQ24408.1"/>
    </source>
</evidence>
<evidence type="ECO:0000256" key="8">
    <source>
        <dbReference type="PIRNR" id="PIRNR005353"/>
    </source>
</evidence>
<evidence type="ECO:0000256" key="3">
    <source>
        <dbReference type="ARBA" id="ARBA00022448"/>
    </source>
</evidence>
<feature type="transmembrane region" description="Helical" evidence="9">
    <location>
        <begin position="195"/>
        <end position="214"/>
    </location>
</feature>
<dbReference type="PIRSF" id="PIRSF005353">
    <property type="entry name" value="PbuG"/>
    <property type="match status" value="1"/>
</dbReference>
<feature type="transmembrane region" description="Helical" evidence="9">
    <location>
        <begin position="286"/>
        <end position="308"/>
    </location>
</feature>
<dbReference type="GO" id="GO:0005345">
    <property type="term" value="F:purine nucleobase transmembrane transporter activity"/>
    <property type="evidence" value="ECO:0007669"/>
    <property type="project" value="TreeGrafter"/>
</dbReference>
<dbReference type="RefSeq" id="WP_006301646.1">
    <property type="nucleotide sequence ID" value="NZ_CM001022.1"/>
</dbReference>
<feature type="transmembrane region" description="Helical" evidence="9">
    <location>
        <begin position="169"/>
        <end position="188"/>
    </location>
</feature>
<dbReference type="EMBL" id="CM001022">
    <property type="protein sequence ID" value="EFQ24408.1"/>
    <property type="molecule type" value="Genomic_DNA"/>
</dbReference>
<keyword evidence="4 8" id="KW-1003">Cell membrane</keyword>
<feature type="transmembrane region" description="Helical" evidence="9">
    <location>
        <begin position="76"/>
        <end position="95"/>
    </location>
</feature>
<feature type="transmembrane region" description="Helical" evidence="9">
    <location>
        <begin position="48"/>
        <end position="69"/>
    </location>
</feature>
<gene>
    <name evidence="10" type="ORF">Apau_1996</name>
</gene>